<feature type="compositionally biased region" description="Basic and acidic residues" evidence="1">
    <location>
        <begin position="313"/>
        <end position="332"/>
    </location>
</feature>
<dbReference type="InterPro" id="IPR001357">
    <property type="entry name" value="BRCT_dom"/>
</dbReference>
<dbReference type="Gene3D" id="3.40.50.10190">
    <property type="entry name" value="BRCT domain"/>
    <property type="match status" value="1"/>
</dbReference>
<feature type="region of interest" description="Disordered" evidence="1">
    <location>
        <begin position="277"/>
        <end position="500"/>
    </location>
</feature>
<evidence type="ECO:0000256" key="1">
    <source>
        <dbReference type="SAM" id="MobiDB-lite"/>
    </source>
</evidence>
<feature type="compositionally biased region" description="Polar residues" evidence="1">
    <location>
        <begin position="455"/>
        <end position="470"/>
    </location>
</feature>
<organism evidence="3 4">
    <name type="scientific">Fusarium avenaceum</name>
    <dbReference type="NCBI Taxonomy" id="40199"/>
    <lineage>
        <taxon>Eukaryota</taxon>
        <taxon>Fungi</taxon>
        <taxon>Dikarya</taxon>
        <taxon>Ascomycota</taxon>
        <taxon>Pezizomycotina</taxon>
        <taxon>Sordariomycetes</taxon>
        <taxon>Hypocreomycetidae</taxon>
        <taxon>Hypocreales</taxon>
        <taxon>Nectriaceae</taxon>
        <taxon>Fusarium</taxon>
        <taxon>Fusarium tricinctum species complex</taxon>
    </lineage>
</organism>
<dbReference type="AlphaFoldDB" id="A0A9P7HG75"/>
<dbReference type="PROSITE" id="PS50172">
    <property type="entry name" value="BRCT"/>
    <property type="match status" value="1"/>
</dbReference>
<feature type="domain" description="BRCT" evidence="2">
    <location>
        <begin position="1"/>
        <end position="96"/>
    </location>
</feature>
<name>A0A9P7HG75_9HYPO</name>
<dbReference type="Proteomes" id="UP000782241">
    <property type="component" value="Unassembled WGS sequence"/>
</dbReference>
<evidence type="ECO:0000313" key="3">
    <source>
        <dbReference type="EMBL" id="KAG5665185.1"/>
    </source>
</evidence>
<comment type="caution">
    <text evidence="3">The sequence shown here is derived from an EMBL/GenBank/DDBJ whole genome shotgun (WGS) entry which is preliminary data.</text>
</comment>
<sequence>MPTQFLKDRVLAAAGPLPGQLTTENMKRWTSLRKGVFLEDFDGNVTHLLCTKEQFDKKVPRVKEALKRKRVYIVHCDWFEFSTTKNKRLAEADYSMRSLQAKENAKRRERERLEKGRRNGQKFVNTNFFHLYRDRENFVYEVDITRDDPETGEPGQKYTLYLWESNPKPHLYRFTAKFLKRKGSSQPSYFCPSPCEGKWRGEMDLFMDFFKKKTGVDWLDRITYAYTGLNASFQYTPPAEGRPVGRRLRHSLDYCREINAHIRGLPWPPVKDAEVRSIPTEDDDDEIPEAPPDTEHVPAEHEPAVTTMEVDEAEPRKEGHQGRLETPPHDIGEEPETALTSPILPAPSDTSPVKPATPAPSNDGDEEPEVPVDIPVTGDEESSKASLMELESQEPETTPAITDSPALDDGPSAKLAAPEPSGDANDVGEIANDTPESQVEEIGVGISLELKSQKPETTIASPDPSTLGNTSSASPAASAASAPSKDSSENPGLFASNRMVRDKATGMWISLEFEPREPI</sequence>
<dbReference type="InterPro" id="IPR036420">
    <property type="entry name" value="BRCT_dom_sf"/>
</dbReference>
<keyword evidence="4" id="KW-1185">Reference proteome</keyword>
<feature type="compositionally biased region" description="Low complexity" evidence="1">
    <location>
        <begin position="471"/>
        <end position="484"/>
    </location>
</feature>
<dbReference type="CDD" id="cd00027">
    <property type="entry name" value="BRCT"/>
    <property type="match status" value="1"/>
</dbReference>
<accession>A0A9P7HG75</accession>
<dbReference type="SUPFAM" id="SSF52113">
    <property type="entry name" value="BRCT domain"/>
    <property type="match status" value="1"/>
</dbReference>
<dbReference type="EMBL" id="JAGPUO010000001">
    <property type="protein sequence ID" value="KAG5665185.1"/>
    <property type="molecule type" value="Genomic_DNA"/>
</dbReference>
<protein>
    <recommendedName>
        <fullName evidence="2">BRCT domain-containing protein</fullName>
    </recommendedName>
</protein>
<evidence type="ECO:0000259" key="2">
    <source>
        <dbReference type="PROSITE" id="PS50172"/>
    </source>
</evidence>
<reference evidence="3" key="1">
    <citation type="submission" date="2021-04" db="EMBL/GenBank/DDBJ databases">
        <title>Draft genome of Fusarium avenaceum strain F156N33, isolated from an atmospheric sample in Virginia.</title>
        <authorList>
            <person name="Yang S."/>
            <person name="Vinatzer B.A."/>
            <person name="Coleman J."/>
        </authorList>
    </citation>
    <scope>NUCLEOTIDE SEQUENCE</scope>
    <source>
        <strain evidence="3">F156N33</strain>
    </source>
</reference>
<proteinExistence type="predicted"/>
<feature type="compositionally biased region" description="Basic and acidic residues" evidence="1">
    <location>
        <begin position="293"/>
        <end position="303"/>
    </location>
</feature>
<gene>
    <name evidence="3" type="ORF">KAF25_009310</name>
</gene>
<evidence type="ECO:0000313" key="4">
    <source>
        <dbReference type="Proteomes" id="UP000782241"/>
    </source>
</evidence>